<dbReference type="PANTHER" id="PTHR37331:SF1">
    <property type="entry name" value="YALI0F11671P"/>
    <property type="match status" value="1"/>
</dbReference>
<evidence type="ECO:0000313" key="2">
    <source>
        <dbReference type="Proteomes" id="UP000002258"/>
    </source>
</evidence>
<evidence type="ECO:0000313" key="1">
    <source>
        <dbReference type="EMBL" id="ABN64383.2"/>
    </source>
</evidence>
<dbReference type="GeneID" id="4837322"/>
<dbReference type="InParanoid" id="A3LNT5"/>
<dbReference type="OrthoDB" id="5397701at2759"/>
<dbReference type="STRING" id="322104.A3LNT5"/>
<dbReference type="EMBL" id="CP000496">
    <property type="protein sequence ID" value="ABN64383.2"/>
    <property type="molecule type" value="Genomic_DNA"/>
</dbReference>
<name>A3LNT5_PICST</name>
<dbReference type="RefSeq" id="XP_001382412.2">
    <property type="nucleotide sequence ID" value="XM_001382375.1"/>
</dbReference>
<dbReference type="HOGENOM" id="CLU_132731_0_0_1"/>
<dbReference type="KEGG" id="pic:PICST_70851"/>
<keyword evidence="2" id="KW-1185">Reference proteome</keyword>
<protein>
    <submittedName>
        <fullName evidence="1">Uncharacterized protein</fullName>
    </submittedName>
</protein>
<accession>A3LNT5</accession>
<organism evidence="1 2">
    <name type="scientific">Scheffersomyces stipitis (strain ATCC 58785 / CBS 6054 / NBRC 10063 / NRRL Y-11545)</name>
    <name type="common">Yeast</name>
    <name type="synonym">Pichia stipitis</name>
    <dbReference type="NCBI Taxonomy" id="322104"/>
    <lineage>
        <taxon>Eukaryota</taxon>
        <taxon>Fungi</taxon>
        <taxon>Dikarya</taxon>
        <taxon>Ascomycota</taxon>
        <taxon>Saccharomycotina</taxon>
        <taxon>Pichiomycetes</taxon>
        <taxon>Debaryomycetaceae</taxon>
        <taxon>Scheffersomyces</taxon>
    </lineage>
</organism>
<dbReference type="OMA" id="MREIPRY"/>
<proteinExistence type="predicted"/>
<dbReference type="Proteomes" id="UP000002258">
    <property type="component" value="Chromosome 2"/>
</dbReference>
<dbReference type="AlphaFoldDB" id="A3LNT5"/>
<gene>
    <name evidence="1" type="ORF">PICST_70851</name>
</gene>
<reference evidence="1 2" key="1">
    <citation type="journal article" date="2007" name="Nat. Biotechnol.">
        <title>Genome sequence of the lignocellulose-bioconverting and xylose-fermenting yeast Pichia stipitis.</title>
        <authorList>
            <person name="Jeffries T.W."/>
            <person name="Grigoriev I.V."/>
            <person name="Grimwood J."/>
            <person name="Laplaza J.M."/>
            <person name="Aerts A."/>
            <person name="Salamov A."/>
            <person name="Schmutz J."/>
            <person name="Lindquist E."/>
            <person name="Dehal P."/>
            <person name="Shapiro H."/>
            <person name="Jin Y.S."/>
            <person name="Passoth V."/>
            <person name="Richardson P.M."/>
        </authorList>
    </citation>
    <scope>NUCLEOTIDE SEQUENCE [LARGE SCALE GENOMIC DNA]</scope>
    <source>
        <strain evidence="2">ATCC 58785 / CBS 6054 / NBRC 10063 / NRRL Y-11545</strain>
    </source>
</reference>
<sequence>MYRFSLAHGARSALGNTLFKSNVRLLSNYVKNSQIYIHDNKHDATTPYTFSLSKDPKALPIGYSKVSQNVTPETFVPNPQFLEVAQSVIKDKVHEDFSFIMEAGMNASTFMPIYDFREIPRYARIPEMENVFGYIQVDDSGKMIPGGYESNNLYRLCNGTSGLLKLSDFLYEEIQKECETRGKA</sequence>
<dbReference type="eggNOG" id="ENOG502S8MB">
    <property type="taxonomic scope" value="Eukaryota"/>
</dbReference>
<dbReference type="PANTHER" id="PTHR37331">
    <property type="entry name" value="YALI0F11671P"/>
    <property type="match status" value="1"/>
</dbReference>